<dbReference type="Proteomes" id="UP000295008">
    <property type="component" value="Unassembled WGS sequence"/>
</dbReference>
<dbReference type="RefSeq" id="WP_132013169.1">
    <property type="nucleotide sequence ID" value="NZ_SLUN01000004.1"/>
</dbReference>
<keyword evidence="1" id="KW-1277">Toxin-antitoxin system</keyword>
<keyword evidence="3" id="KW-1185">Reference proteome</keyword>
<dbReference type="SUPFAM" id="SSF143011">
    <property type="entry name" value="RelE-like"/>
    <property type="match status" value="1"/>
</dbReference>
<evidence type="ECO:0000313" key="3">
    <source>
        <dbReference type="Proteomes" id="UP000295008"/>
    </source>
</evidence>
<dbReference type="AlphaFoldDB" id="A0A4R1S4Y4"/>
<comment type="caution">
    <text evidence="2">The sequence shown here is derived from an EMBL/GenBank/DDBJ whole genome shotgun (WGS) entry which is preliminary data.</text>
</comment>
<accession>A0A4R1S4Y4</accession>
<dbReference type="OrthoDB" id="3268478at2"/>
<evidence type="ECO:0000256" key="1">
    <source>
        <dbReference type="ARBA" id="ARBA00022649"/>
    </source>
</evidence>
<dbReference type="EMBL" id="SLUN01000004">
    <property type="protein sequence ID" value="TCL74179.1"/>
    <property type="molecule type" value="Genomic_DNA"/>
</dbReference>
<organism evidence="2 3">
    <name type="scientific">Hydrogenispora ethanolica</name>
    <dbReference type="NCBI Taxonomy" id="1082276"/>
    <lineage>
        <taxon>Bacteria</taxon>
        <taxon>Bacillati</taxon>
        <taxon>Bacillota</taxon>
        <taxon>Hydrogenispora</taxon>
    </lineage>
</organism>
<dbReference type="Pfam" id="PF05016">
    <property type="entry name" value="ParE_toxin"/>
    <property type="match status" value="1"/>
</dbReference>
<proteinExistence type="predicted"/>
<sequence length="102" mass="11830">MYELIVSELAHQDLDNIVSYIAIQLVNPTAAGDFLDEVAKCYGYLKSNPMMYAKCQDKRLEEKGYRKALIKNYVLVYKINETSKTVSILRFFYSAQDYVKLI</sequence>
<evidence type="ECO:0000313" key="2">
    <source>
        <dbReference type="EMBL" id="TCL74179.1"/>
    </source>
</evidence>
<name>A0A4R1S4Y4_HYDET</name>
<dbReference type="Gene3D" id="3.30.2310.20">
    <property type="entry name" value="RelE-like"/>
    <property type="match status" value="1"/>
</dbReference>
<dbReference type="InterPro" id="IPR007712">
    <property type="entry name" value="RelE/ParE_toxin"/>
</dbReference>
<protein>
    <submittedName>
        <fullName evidence="2">Plasmid stabilization system protein ParE</fullName>
    </submittedName>
</protein>
<reference evidence="2 3" key="1">
    <citation type="submission" date="2019-03" db="EMBL/GenBank/DDBJ databases">
        <title>Genomic Encyclopedia of Type Strains, Phase IV (KMG-IV): sequencing the most valuable type-strain genomes for metagenomic binning, comparative biology and taxonomic classification.</title>
        <authorList>
            <person name="Goeker M."/>
        </authorList>
    </citation>
    <scope>NUCLEOTIDE SEQUENCE [LARGE SCALE GENOMIC DNA]</scope>
    <source>
        <strain evidence="2 3">LX-B</strain>
    </source>
</reference>
<gene>
    <name evidence="2" type="ORF">EDC14_1004116</name>
</gene>
<dbReference type="InterPro" id="IPR035093">
    <property type="entry name" value="RelE/ParE_toxin_dom_sf"/>
</dbReference>